<dbReference type="HOGENOM" id="CLU_182861_0_0_9"/>
<dbReference type="AlphaFoldDB" id="W0E832"/>
<dbReference type="EMBL" id="CP007032">
    <property type="protein sequence ID" value="AHF06942.1"/>
    <property type="molecule type" value="Genomic_DNA"/>
</dbReference>
<gene>
    <name evidence="1" type="ORF">DESME_07560</name>
</gene>
<dbReference type="KEGG" id="dmt:DESME_07560"/>
<proteinExistence type="predicted"/>
<keyword evidence="2" id="KW-1185">Reference proteome</keyword>
<dbReference type="Proteomes" id="UP000010847">
    <property type="component" value="Chromosome"/>
</dbReference>
<reference evidence="1 2" key="1">
    <citation type="submission" date="2013-12" db="EMBL/GenBank/DDBJ databases">
        <authorList>
            <consortium name="DOE Joint Genome Institute"/>
            <person name="Smidt H."/>
            <person name="Huntemann M."/>
            <person name="Han J."/>
            <person name="Chen A."/>
            <person name="Kyrpides N."/>
            <person name="Mavromatis K."/>
            <person name="Markowitz V."/>
            <person name="Palaniappan K."/>
            <person name="Ivanova N."/>
            <person name="Schaumberg A."/>
            <person name="Pati A."/>
            <person name="Liolios K."/>
            <person name="Nordberg H.P."/>
            <person name="Cantor M.N."/>
            <person name="Hua S.X."/>
            <person name="Woyke T."/>
        </authorList>
    </citation>
    <scope>NUCLEOTIDE SEQUENCE [LARGE SCALE GENOMIC DNA]</scope>
    <source>
        <strain evidence="2">DSM 15288</strain>
    </source>
</reference>
<organism evidence="1 2">
    <name type="scientific">Desulfitobacterium metallireducens DSM 15288</name>
    <dbReference type="NCBI Taxonomy" id="871968"/>
    <lineage>
        <taxon>Bacteria</taxon>
        <taxon>Bacillati</taxon>
        <taxon>Bacillota</taxon>
        <taxon>Clostridia</taxon>
        <taxon>Eubacteriales</taxon>
        <taxon>Desulfitobacteriaceae</taxon>
        <taxon>Desulfitobacterium</taxon>
    </lineage>
</organism>
<evidence type="ECO:0000313" key="1">
    <source>
        <dbReference type="EMBL" id="AHF06942.1"/>
    </source>
</evidence>
<dbReference type="eggNOG" id="ENOG5033IVZ">
    <property type="taxonomic scope" value="Bacteria"/>
</dbReference>
<protein>
    <submittedName>
        <fullName evidence="1">Uncharacterized protein</fullName>
    </submittedName>
</protein>
<evidence type="ECO:0000313" key="2">
    <source>
        <dbReference type="Proteomes" id="UP000010847"/>
    </source>
</evidence>
<dbReference type="OrthoDB" id="2376725at2"/>
<accession>W0E832</accession>
<dbReference type="RefSeq" id="WP_006715372.1">
    <property type="nucleotide sequence ID" value="NZ_CP007032.1"/>
</dbReference>
<name>W0E832_9FIRM</name>
<sequence>MPERIMKYGGVKFRNLVPPVKINRFVNKLPQARKDSLFEVASELSDAGLIEILNEREQSTIDQDLVDDLSNKL</sequence>